<dbReference type="EnsemblPlants" id="AET5Gv20348600.2">
    <property type="protein sequence ID" value="AET5Gv20348600.2"/>
    <property type="gene ID" value="AET5Gv20348600"/>
</dbReference>
<feature type="compositionally biased region" description="Low complexity" evidence="1">
    <location>
        <begin position="70"/>
        <end position="84"/>
    </location>
</feature>
<evidence type="ECO:0000256" key="1">
    <source>
        <dbReference type="SAM" id="MobiDB-lite"/>
    </source>
</evidence>
<name>A0A453K9H5_AEGTS</name>
<feature type="compositionally biased region" description="Basic and acidic residues" evidence="1">
    <location>
        <begin position="89"/>
        <end position="98"/>
    </location>
</feature>
<proteinExistence type="predicted"/>
<keyword evidence="3" id="KW-1185">Reference proteome</keyword>
<reference evidence="2" key="3">
    <citation type="journal article" date="2017" name="Nature">
        <title>Genome sequence of the progenitor of the wheat D genome Aegilops tauschii.</title>
        <authorList>
            <person name="Luo M.C."/>
            <person name="Gu Y.Q."/>
            <person name="Puiu D."/>
            <person name="Wang H."/>
            <person name="Twardziok S.O."/>
            <person name="Deal K.R."/>
            <person name="Huo N."/>
            <person name="Zhu T."/>
            <person name="Wang L."/>
            <person name="Wang Y."/>
            <person name="McGuire P.E."/>
            <person name="Liu S."/>
            <person name="Long H."/>
            <person name="Ramasamy R.K."/>
            <person name="Rodriguez J.C."/>
            <person name="Van S.L."/>
            <person name="Yuan L."/>
            <person name="Wang Z."/>
            <person name="Xia Z."/>
            <person name="Xiao L."/>
            <person name="Anderson O.D."/>
            <person name="Ouyang S."/>
            <person name="Liang Y."/>
            <person name="Zimin A.V."/>
            <person name="Pertea G."/>
            <person name="Qi P."/>
            <person name="Bennetzen J.L."/>
            <person name="Dai X."/>
            <person name="Dawson M.W."/>
            <person name="Muller H.G."/>
            <person name="Kugler K."/>
            <person name="Rivarola-Duarte L."/>
            <person name="Spannagl M."/>
            <person name="Mayer K.F.X."/>
            <person name="Lu F.H."/>
            <person name="Bevan M.W."/>
            <person name="Leroy P."/>
            <person name="Li P."/>
            <person name="You F.M."/>
            <person name="Sun Q."/>
            <person name="Liu Z."/>
            <person name="Lyons E."/>
            <person name="Wicker T."/>
            <person name="Salzberg S.L."/>
            <person name="Devos K.M."/>
            <person name="Dvorak J."/>
        </authorList>
    </citation>
    <scope>NUCLEOTIDE SEQUENCE [LARGE SCALE GENOMIC DNA]</scope>
    <source>
        <strain evidence="2">cv. AL8/78</strain>
    </source>
</reference>
<dbReference type="Proteomes" id="UP000015105">
    <property type="component" value="Chromosome 5D"/>
</dbReference>
<evidence type="ECO:0000313" key="2">
    <source>
        <dbReference type="EnsemblPlants" id="AET5Gv20348600.2"/>
    </source>
</evidence>
<protein>
    <submittedName>
        <fullName evidence="2">Uncharacterized protein</fullName>
    </submittedName>
</protein>
<dbReference type="Gramene" id="AET5Gv20348600.2">
    <property type="protein sequence ID" value="AET5Gv20348600.2"/>
    <property type="gene ID" value="AET5Gv20348600"/>
</dbReference>
<reference evidence="2" key="5">
    <citation type="journal article" date="2021" name="G3 (Bethesda)">
        <title>Aegilops tauschii genome assembly Aet v5.0 features greater sequence contiguity and improved annotation.</title>
        <authorList>
            <person name="Wang L."/>
            <person name="Zhu T."/>
            <person name="Rodriguez J.C."/>
            <person name="Deal K.R."/>
            <person name="Dubcovsky J."/>
            <person name="McGuire P.E."/>
            <person name="Lux T."/>
            <person name="Spannagl M."/>
            <person name="Mayer K.F.X."/>
            <person name="Baldrich P."/>
            <person name="Meyers B.C."/>
            <person name="Huo N."/>
            <person name="Gu Y.Q."/>
            <person name="Zhou H."/>
            <person name="Devos K.M."/>
            <person name="Bennetzen J.L."/>
            <person name="Unver T."/>
            <person name="Budak H."/>
            <person name="Gulick P.J."/>
            <person name="Galiba G."/>
            <person name="Kalapos B."/>
            <person name="Nelson D.R."/>
            <person name="Li P."/>
            <person name="You F.M."/>
            <person name="Luo M.C."/>
            <person name="Dvorak J."/>
        </authorList>
    </citation>
    <scope>NUCLEOTIDE SEQUENCE [LARGE SCALE GENOMIC DNA]</scope>
    <source>
        <strain evidence="2">cv. AL8/78</strain>
    </source>
</reference>
<feature type="compositionally biased region" description="Low complexity" evidence="1">
    <location>
        <begin position="99"/>
        <end position="113"/>
    </location>
</feature>
<sequence length="113" mass="13046">MDIIMLKVYLSSDTCNLYFTYIKRYCRSLTDDDEECKRQETSTPSAREAWKRRQKKTELQQSYNHRTSDATTPRPARRTATGARYSGRTADEMPDVRHTTTTTRLTATGNPAT</sequence>
<organism evidence="2 3">
    <name type="scientific">Aegilops tauschii subsp. strangulata</name>
    <name type="common">Goatgrass</name>
    <dbReference type="NCBI Taxonomy" id="200361"/>
    <lineage>
        <taxon>Eukaryota</taxon>
        <taxon>Viridiplantae</taxon>
        <taxon>Streptophyta</taxon>
        <taxon>Embryophyta</taxon>
        <taxon>Tracheophyta</taxon>
        <taxon>Spermatophyta</taxon>
        <taxon>Magnoliopsida</taxon>
        <taxon>Liliopsida</taxon>
        <taxon>Poales</taxon>
        <taxon>Poaceae</taxon>
        <taxon>BOP clade</taxon>
        <taxon>Pooideae</taxon>
        <taxon>Triticodae</taxon>
        <taxon>Triticeae</taxon>
        <taxon>Triticinae</taxon>
        <taxon>Aegilops</taxon>
    </lineage>
</organism>
<evidence type="ECO:0000313" key="3">
    <source>
        <dbReference type="Proteomes" id="UP000015105"/>
    </source>
</evidence>
<dbReference type="AlphaFoldDB" id="A0A453K9H5"/>
<accession>A0A453K9H5</accession>
<reference evidence="2" key="4">
    <citation type="submission" date="2019-03" db="UniProtKB">
        <authorList>
            <consortium name="EnsemblPlants"/>
        </authorList>
    </citation>
    <scope>IDENTIFICATION</scope>
</reference>
<reference evidence="3" key="2">
    <citation type="journal article" date="2017" name="Nat. Plants">
        <title>The Aegilops tauschii genome reveals multiple impacts of transposons.</title>
        <authorList>
            <person name="Zhao G."/>
            <person name="Zou C."/>
            <person name="Li K."/>
            <person name="Wang K."/>
            <person name="Li T."/>
            <person name="Gao L."/>
            <person name="Zhang X."/>
            <person name="Wang H."/>
            <person name="Yang Z."/>
            <person name="Liu X."/>
            <person name="Jiang W."/>
            <person name="Mao L."/>
            <person name="Kong X."/>
            <person name="Jiao Y."/>
            <person name="Jia J."/>
        </authorList>
    </citation>
    <scope>NUCLEOTIDE SEQUENCE [LARGE SCALE GENOMIC DNA]</scope>
    <source>
        <strain evidence="3">cv. AL8/78</strain>
    </source>
</reference>
<reference evidence="3" key="1">
    <citation type="journal article" date="2014" name="Science">
        <title>Ancient hybridizations among the ancestral genomes of bread wheat.</title>
        <authorList>
            <consortium name="International Wheat Genome Sequencing Consortium,"/>
            <person name="Marcussen T."/>
            <person name="Sandve S.R."/>
            <person name="Heier L."/>
            <person name="Spannagl M."/>
            <person name="Pfeifer M."/>
            <person name="Jakobsen K.S."/>
            <person name="Wulff B.B."/>
            <person name="Steuernagel B."/>
            <person name="Mayer K.F."/>
            <person name="Olsen O.A."/>
        </authorList>
    </citation>
    <scope>NUCLEOTIDE SEQUENCE [LARGE SCALE GENOMIC DNA]</scope>
    <source>
        <strain evidence="3">cv. AL8/78</strain>
    </source>
</reference>
<feature type="region of interest" description="Disordered" evidence="1">
    <location>
        <begin position="33"/>
        <end position="113"/>
    </location>
</feature>